<name>A0A2P4XT30_9STRA</name>
<evidence type="ECO:0000313" key="3">
    <source>
        <dbReference type="Proteomes" id="UP000237271"/>
    </source>
</evidence>
<reference evidence="2 3" key="1">
    <citation type="journal article" date="2017" name="Genome Biol. Evol.">
        <title>Phytophthora megakarya and P. palmivora, closely related causal agents of cacao black pod rot, underwent increases in genome sizes and gene numbers by different mechanisms.</title>
        <authorList>
            <person name="Ali S.S."/>
            <person name="Shao J."/>
            <person name="Lary D.J."/>
            <person name="Kronmiller B."/>
            <person name="Shen D."/>
            <person name="Strem M.D."/>
            <person name="Amoako-Attah I."/>
            <person name="Akrofi A.Y."/>
            <person name="Begoude B.A."/>
            <person name="Ten Hoopen G.M."/>
            <person name="Coulibaly K."/>
            <person name="Kebe B.I."/>
            <person name="Melnick R.L."/>
            <person name="Guiltinan M.J."/>
            <person name="Tyler B.M."/>
            <person name="Meinhardt L.W."/>
            <person name="Bailey B.A."/>
        </authorList>
    </citation>
    <scope>NUCLEOTIDE SEQUENCE [LARGE SCALE GENOMIC DNA]</scope>
    <source>
        <strain evidence="3">sbr112.9</strain>
    </source>
</reference>
<dbReference type="AlphaFoldDB" id="A0A2P4XT30"/>
<dbReference type="OrthoDB" id="64211at2759"/>
<evidence type="ECO:0000313" key="2">
    <source>
        <dbReference type="EMBL" id="POM68710.1"/>
    </source>
</evidence>
<gene>
    <name evidence="2" type="ORF">PHPALM_15097</name>
</gene>
<protein>
    <recommendedName>
        <fullName evidence="4">Bzip transcription factor</fullName>
    </recommendedName>
</protein>
<accession>A0A2P4XT30</accession>
<evidence type="ECO:0000256" key="1">
    <source>
        <dbReference type="SAM" id="MobiDB-lite"/>
    </source>
</evidence>
<keyword evidence="3" id="KW-1185">Reference proteome</keyword>
<feature type="compositionally biased region" description="Basic residues" evidence="1">
    <location>
        <begin position="41"/>
        <end position="52"/>
    </location>
</feature>
<dbReference type="Proteomes" id="UP000237271">
    <property type="component" value="Unassembled WGS sequence"/>
</dbReference>
<dbReference type="EMBL" id="NCKW01008082">
    <property type="protein sequence ID" value="POM68710.1"/>
    <property type="molecule type" value="Genomic_DNA"/>
</dbReference>
<evidence type="ECO:0008006" key="4">
    <source>
        <dbReference type="Google" id="ProtNLM"/>
    </source>
</evidence>
<sequence length="323" mass="36354">MALSPPRGFMPILPRHQSLIVASTALVPPLIPPLSHDPRVQHRRRGKPKGKNKPMTSSERGIKFRQRQQEKQDTLLAENQTLWQQVQQLRALRDMSTQKSLSTPCSAAGTSPMSFVMEYFNQFRSGLTSEKQKDFLDALVEPHAMFGGKPAADLILSVWDRYSKFHSSVKLSCESVELITADNCSTVAVCGTLHLRYSRRTIENVYPHAAAEEELIQKLIGRQLHVRYQAQMHFNESGRLVAYEMSPDFVGAMMEILGSLKDCERILGRALIKGHVLGEEPEPEVEGKNPVEMLSEVESENPQSEIEIPRSSSQAMKLDYILS</sequence>
<proteinExistence type="predicted"/>
<organism evidence="2 3">
    <name type="scientific">Phytophthora palmivora</name>
    <dbReference type="NCBI Taxonomy" id="4796"/>
    <lineage>
        <taxon>Eukaryota</taxon>
        <taxon>Sar</taxon>
        <taxon>Stramenopiles</taxon>
        <taxon>Oomycota</taxon>
        <taxon>Peronosporomycetes</taxon>
        <taxon>Peronosporales</taxon>
        <taxon>Peronosporaceae</taxon>
        <taxon>Phytophthora</taxon>
    </lineage>
</organism>
<comment type="caution">
    <text evidence="2">The sequence shown here is derived from an EMBL/GenBank/DDBJ whole genome shotgun (WGS) entry which is preliminary data.</text>
</comment>
<feature type="region of interest" description="Disordered" evidence="1">
    <location>
        <begin position="32"/>
        <end position="70"/>
    </location>
</feature>